<keyword evidence="4" id="KW-1185">Reference proteome</keyword>
<gene>
    <name evidence="3" type="ORF">KCG44_07405</name>
</gene>
<comment type="caution">
    <text evidence="3">The sequence shown here is derived from an EMBL/GenBank/DDBJ whole genome shotgun (WGS) entry which is preliminary data.</text>
</comment>
<dbReference type="CDD" id="cd00293">
    <property type="entry name" value="USP-like"/>
    <property type="match status" value="1"/>
</dbReference>
<proteinExistence type="inferred from homology"/>
<evidence type="ECO:0000313" key="3">
    <source>
        <dbReference type="EMBL" id="MBV7256611.1"/>
    </source>
</evidence>
<dbReference type="Proteomes" id="UP000722336">
    <property type="component" value="Unassembled WGS sequence"/>
</dbReference>
<evidence type="ECO:0000259" key="2">
    <source>
        <dbReference type="Pfam" id="PF00582"/>
    </source>
</evidence>
<accession>A0ABS6SE36</accession>
<dbReference type="PANTHER" id="PTHR46268">
    <property type="entry name" value="STRESS RESPONSE PROTEIN NHAX"/>
    <property type="match status" value="1"/>
</dbReference>
<dbReference type="PANTHER" id="PTHR46268:SF15">
    <property type="entry name" value="UNIVERSAL STRESS PROTEIN HP_0031"/>
    <property type="match status" value="1"/>
</dbReference>
<name>A0ABS6SE36_9SPHN</name>
<evidence type="ECO:0000313" key="4">
    <source>
        <dbReference type="Proteomes" id="UP000722336"/>
    </source>
</evidence>
<organism evidence="3 4">
    <name type="scientific">Pacificimonas pallii</name>
    <dbReference type="NCBI Taxonomy" id="2827236"/>
    <lineage>
        <taxon>Bacteria</taxon>
        <taxon>Pseudomonadati</taxon>
        <taxon>Pseudomonadota</taxon>
        <taxon>Alphaproteobacteria</taxon>
        <taxon>Sphingomonadales</taxon>
        <taxon>Sphingosinicellaceae</taxon>
        <taxon>Pacificimonas</taxon>
    </lineage>
</organism>
<evidence type="ECO:0000256" key="1">
    <source>
        <dbReference type="ARBA" id="ARBA00008791"/>
    </source>
</evidence>
<dbReference type="RefSeq" id="WP_218445281.1">
    <property type="nucleotide sequence ID" value="NZ_JAGSPA010000002.1"/>
</dbReference>
<dbReference type="EMBL" id="JAGSPA010000002">
    <property type="protein sequence ID" value="MBV7256611.1"/>
    <property type="molecule type" value="Genomic_DNA"/>
</dbReference>
<comment type="similarity">
    <text evidence="1">Belongs to the universal stress protein A family.</text>
</comment>
<protein>
    <submittedName>
        <fullName evidence="3">Universal stress protein</fullName>
    </submittedName>
</protein>
<feature type="domain" description="UspA" evidence="2">
    <location>
        <begin position="155"/>
        <end position="270"/>
    </location>
</feature>
<dbReference type="Pfam" id="PF00582">
    <property type="entry name" value="Usp"/>
    <property type="match status" value="1"/>
</dbReference>
<sequence>MKSILLHMNDDEAQGSRMEAALATARVMDAHLTCCHSISLSSLVVNTYPLGVWTGYPTDALRKEAEEAWQRFRDKWEAKLAKEDVPWTWARLHIDSAHGLQRKALLADLTIVSLTDRDMGIQSSKRFLGEIVTGIRGPVLGIPEDLKRFEPKGQVLVAWDGSEEAARALRSSIPFLKQADNVLVVRVGKGKVGHEGLESAARYLGYHGLEVEIDELVEKETDSYTILDAAKGVAADLIVMGAYGRPRMAEMMLGGVTQHMLTQREFPVLFTH</sequence>
<dbReference type="InterPro" id="IPR006016">
    <property type="entry name" value="UspA"/>
</dbReference>
<reference evidence="3 4" key="1">
    <citation type="submission" date="2021-04" db="EMBL/GenBank/DDBJ databases">
        <authorList>
            <person name="Pira H."/>
            <person name="Risdian C."/>
            <person name="Wink J."/>
        </authorList>
    </citation>
    <scope>NUCLEOTIDE SEQUENCE [LARGE SCALE GENOMIC DNA]</scope>
    <source>
        <strain evidence="3 4">WHA3</strain>
    </source>
</reference>